<organism evidence="4 5">
    <name type="scientific">Candidatus Methanocrinis natronophilus</name>
    <dbReference type="NCBI Taxonomy" id="3033396"/>
    <lineage>
        <taxon>Archaea</taxon>
        <taxon>Methanobacteriati</taxon>
        <taxon>Methanobacteriota</taxon>
        <taxon>Stenosarchaea group</taxon>
        <taxon>Methanomicrobia</taxon>
        <taxon>Methanotrichales</taxon>
        <taxon>Methanotrichaceae</taxon>
        <taxon>Methanocrinis</taxon>
    </lineage>
</organism>
<dbReference type="Gene3D" id="1.10.3660.10">
    <property type="entry name" value="6-phosphogluconate dehydrogenase C-terminal like domain"/>
    <property type="match status" value="1"/>
</dbReference>
<proteinExistence type="predicted"/>
<protein>
    <submittedName>
        <fullName evidence="4">Prephenate dehydrogenase/arogenate dehydrogenase family protein</fullName>
    </submittedName>
</protein>
<evidence type="ECO:0000313" key="5">
    <source>
        <dbReference type="Proteomes" id="UP001220010"/>
    </source>
</evidence>
<name>A0ABT5XA25_9EURY</name>
<comment type="caution">
    <text evidence="4">The sequence shown here is derived from an EMBL/GenBank/DDBJ whole genome shotgun (WGS) entry which is preliminary data.</text>
</comment>
<dbReference type="RefSeq" id="WP_316967294.1">
    <property type="nucleotide sequence ID" value="NZ_JARFPK010000047.1"/>
</dbReference>
<dbReference type="Pfam" id="PF02153">
    <property type="entry name" value="PDH_N"/>
    <property type="match status" value="1"/>
</dbReference>
<keyword evidence="1" id="KW-0560">Oxidoreductase</keyword>
<dbReference type="EMBL" id="JARFPK010000047">
    <property type="protein sequence ID" value="MDF0591564.1"/>
    <property type="molecule type" value="Genomic_DNA"/>
</dbReference>
<dbReference type="InterPro" id="IPR003099">
    <property type="entry name" value="Prephen_DH"/>
</dbReference>
<sequence>MKTEPVEEMEPLVEMETIDLNLRENNRMLIVGGTGGTGSWFARYFKDQGFSVTVWGPSGRVDVADRIGVAFAGDLLAEVAKSDVVVLSVPILDTARVIEEVAPKMKPGSLLMDVTSLKAGPMEAMVKWAPEGVEVLGTHPMFGPTIPTIRGQTVILVPAAGRCERWLSPMEEAFRAGGARVEVLGPQEHDEMMAVVQALTHFAYISIASTLRSLEFDVGRSRRFMSPVYEIMIDFVGRILAQSPELYASIQENPEARRVRETYIEECRRLSKLADEGDIAGFEEAMRAAALHFGGTEEALARSDRLISLWIENRKGERRDLSSPADRGGEPAPKERSGPA</sequence>
<dbReference type="PANTHER" id="PTHR21363:SF0">
    <property type="entry name" value="PREPHENATE DEHYDROGENASE [NADP(+)]"/>
    <property type="match status" value="1"/>
</dbReference>
<dbReference type="PROSITE" id="PS51176">
    <property type="entry name" value="PDH_ADH"/>
    <property type="match status" value="1"/>
</dbReference>
<dbReference type="Pfam" id="PF20463">
    <property type="entry name" value="PDH_C"/>
    <property type="match status" value="1"/>
</dbReference>
<reference evidence="4 5" key="1">
    <citation type="submission" date="2023-03" db="EMBL/GenBank/DDBJ databases">
        <title>WGS of Methanotrichaceae archaeon Mx.</title>
        <authorList>
            <person name="Sorokin D.Y."/>
            <person name="Merkel A.Y."/>
        </authorList>
    </citation>
    <scope>NUCLEOTIDE SEQUENCE [LARGE SCALE GENOMIC DNA]</scope>
    <source>
        <strain evidence="4 5">Mx</strain>
    </source>
</reference>
<dbReference type="Gene3D" id="3.40.50.720">
    <property type="entry name" value="NAD(P)-binding Rossmann-like Domain"/>
    <property type="match status" value="1"/>
</dbReference>
<dbReference type="InterPro" id="IPR046826">
    <property type="entry name" value="PDH_N"/>
</dbReference>
<accession>A0ABT5XA25</accession>
<dbReference type="SUPFAM" id="SSF48179">
    <property type="entry name" value="6-phosphogluconate dehydrogenase C-terminal domain-like"/>
    <property type="match status" value="1"/>
</dbReference>
<dbReference type="Proteomes" id="UP001220010">
    <property type="component" value="Unassembled WGS sequence"/>
</dbReference>
<keyword evidence="5" id="KW-1185">Reference proteome</keyword>
<evidence type="ECO:0000259" key="3">
    <source>
        <dbReference type="PROSITE" id="PS51176"/>
    </source>
</evidence>
<evidence type="ECO:0000256" key="2">
    <source>
        <dbReference type="SAM" id="MobiDB-lite"/>
    </source>
</evidence>
<dbReference type="PANTHER" id="PTHR21363">
    <property type="entry name" value="PREPHENATE DEHYDROGENASE"/>
    <property type="match status" value="1"/>
</dbReference>
<evidence type="ECO:0000313" key="4">
    <source>
        <dbReference type="EMBL" id="MDF0591564.1"/>
    </source>
</evidence>
<dbReference type="InterPro" id="IPR008927">
    <property type="entry name" value="6-PGluconate_DH-like_C_sf"/>
</dbReference>
<dbReference type="SUPFAM" id="SSF51735">
    <property type="entry name" value="NAD(P)-binding Rossmann-fold domains"/>
    <property type="match status" value="1"/>
</dbReference>
<gene>
    <name evidence="4" type="ORF">P0O15_10370</name>
</gene>
<feature type="domain" description="Prephenate/arogenate dehydrogenase" evidence="3">
    <location>
        <begin position="26"/>
        <end position="304"/>
    </location>
</feature>
<dbReference type="InterPro" id="IPR046825">
    <property type="entry name" value="PDH_C"/>
</dbReference>
<dbReference type="InterPro" id="IPR036291">
    <property type="entry name" value="NAD(P)-bd_dom_sf"/>
</dbReference>
<dbReference type="InterPro" id="IPR050812">
    <property type="entry name" value="Preph/Arog_dehydrog"/>
</dbReference>
<evidence type="ECO:0000256" key="1">
    <source>
        <dbReference type="ARBA" id="ARBA00023002"/>
    </source>
</evidence>
<feature type="region of interest" description="Disordered" evidence="2">
    <location>
        <begin position="318"/>
        <end position="340"/>
    </location>
</feature>